<evidence type="ECO:0000313" key="1">
    <source>
        <dbReference type="EMBL" id="VDH05882.1"/>
    </source>
</evidence>
<dbReference type="RefSeq" id="WP_125151715.1">
    <property type="nucleotide sequence ID" value="NZ_UYIV01000001.1"/>
</dbReference>
<protein>
    <submittedName>
        <fullName evidence="1">Uncharacterized protein</fullName>
    </submittedName>
</protein>
<dbReference type="EMBL" id="UYIV01000001">
    <property type="protein sequence ID" value="VDH05882.1"/>
    <property type="molecule type" value="Genomic_DNA"/>
</dbReference>
<evidence type="ECO:0000313" key="2">
    <source>
        <dbReference type="Proteomes" id="UP000270205"/>
    </source>
</evidence>
<dbReference type="Proteomes" id="UP000270205">
    <property type="component" value="Unassembled WGS sequence"/>
</dbReference>
<organism evidence="1 2">
    <name type="scientific">Bergeyella zoohelcum</name>
    <dbReference type="NCBI Taxonomy" id="1015"/>
    <lineage>
        <taxon>Bacteria</taxon>
        <taxon>Pseudomonadati</taxon>
        <taxon>Bacteroidota</taxon>
        <taxon>Flavobacteriia</taxon>
        <taxon>Flavobacteriales</taxon>
        <taxon>Weeksellaceae</taxon>
        <taxon>Bergeyella</taxon>
    </lineage>
</organism>
<comment type="caution">
    <text evidence="1">The sequence shown here is derived from an EMBL/GenBank/DDBJ whole genome shotgun (WGS) entry which is preliminary data.</text>
</comment>
<name>A0A7Z8YPS0_9FLAO</name>
<accession>A0A7Z8YPS0</accession>
<sequence>MTIEQFRQWAKSQQISLIDELDGFKTGEIVDVINGFGIIIKDQQIKGFRAYPDKLRPKAVVYVYNECYWFPIELSRIIKKT</sequence>
<gene>
    <name evidence="1" type="ORF">NCTC12929_02042</name>
</gene>
<proteinExistence type="predicted"/>
<reference evidence="1 2" key="1">
    <citation type="submission" date="2018-11" db="EMBL/GenBank/DDBJ databases">
        <authorList>
            <consortium name="Pathogen Informatics"/>
        </authorList>
    </citation>
    <scope>NUCLEOTIDE SEQUENCE [LARGE SCALE GENOMIC DNA]</scope>
    <source>
        <strain evidence="1 2">NCTC12929</strain>
    </source>
</reference>
<dbReference type="AlphaFoldDB" id="A0A7Z8YPS0"/>